<feature type="transmembrane region" description="Helical" evidence="3">
    <location>
        <begin position="509"/>
        <end position="528"/>
    </location>
</feature>
<keyword evidence="2" id="KW-0808">Transferase</keyword>
<keyword evidence="3" id="KW-0472">Membrane</keyword>
<proteinExistence type="predicted"/>
<gene>
    <name evidence="4" type="ORF">QQX98_011694</name>
</gene>
<reference evidence="4 5" key="1">
    <citation type="journal article" date="2025" name="Microbiol. Resour. Announc.">
        <title>Draft genome sequences for Neonectria magnoliae and Neonectria punicea, canker pathogens of Liriodendron tulipifera and Acer saccharum in West Virginia.</title>
        <authorList>
            <person name="Petronek H.M."/>
            <person name="Kasson M.T."/>
            <person name="Metheny A.M."/>
            <person name="Stauder C.M."/>
            <person name="Lovett B."/>
            <person name="Lynch S.C."/>
            <person name="Garnas J.R."/>
            <person name="Kasson L.R."/>
            <person name="Stajich J.E."/>
        </authorList>
    </citation>
    <scope>NUCLEOTIDE SEQUENCE [LARGE SCALE GENOMIC DNA]</scope>
    <source>
        <strain evidence="4 5">NRRL 64653</strain>
    </source>
</reference>
<protein>
    <submittedName>
        <fullName evidence="4">Uncharacterized protein</fullName>
    </submittedName>
</protein>
<dbReference type="InterPro" id="IPR002213">
    <property type="entry name" value="UDP_glucos_trans"/>
</dbReference>
<dbReference type="CDD" id="cd03784">
    <property type="entry name" value="GT1_Gtf-like"/>
    <property type="match status" value="1"/>
</dbReference>
<evidence type="ECO:0000256" key="2">
    <source>
        <dbReference type="ARBA" id="ARBA00022679"/>
    </source>
</evidence>
<dbReference type="Gene3D" id="3.40.50.2000">
    <property type="entry name" value="Glycogen Phosphorylase B"/>
    <property type="match status" value="2"/>
</dbReference>
<dbReference type="SUPFAM" id="SSF53756">
    <property type="entry name" value="UDP-Glycosyltransferase/glycogen phosphorylase"/>
    <property type="match status" value="1"/>
</dbReference>
<comment type="caution">
    <text evidence="4">The sequence shown here is derived from an EMBL/GenBank/DDBJ whole genome shotgun (WGS) entry which is preliminary data.</text>
</comment>
<keyword evidence="3" id="KW-0812">Transmembrane</keyword>
<dbReference type="Proteomes" id="UP001498476">
    <property type="component" value="Unassembled WGS sequence"/>
</dbReference>
<evidence type="ECO:0000256" key="1">
    <source>
        <dbReference type="ARBA" id="ARBA00022676"/>
    </source>
</evidence>
<dbReference type="EMBL" id="JAZAVJ010000296">
    <property type="protein sequence ID" value="KAK7402556.1"/>
    <property type="molecule type" value="Genomic_DNA"/>
</dbReference>
<dbReference type="PANTHER" id="PTHR48043">
    <property type="entry name" value="EG:EG0003.4 PROTEIN-RELATED"/>
    <property type="match status" value="1"/>
</dbReference>
<dbReference type="Pfam" id="PF00201">
    <property type="entry name" value="UDPGT"/>
    <property type="match status" value="1"/>
</dbReference>
<evidence type="ECO:0000313" key="5">
    <source>
        <dbReference type="Proteomes" id="UP001498476"/>
    </source>
</evidence>
<keyword evidence="5" id="KW-1185">Reference proteome</keyword>
<accession>A0ABR1GKY9</accession>
<dbReference type="InterPro" id="IPR050271">
    <property type="entry name" value="UDP-glycosyltransferase"/>
</dbReference>
<name>A0ABR1GKY9_9HYPO</name>
<evidence type="ECO:0000313" key="4">
    <source>
        <dbReference type="EMBL" id="KAK7402556.1"/>
    </source>
</evidence>
<keyword evidence="1" id="KW-0328">Glycosyltransferase</keyword>
<sequence length="538" mass="60142">MDVMTRDDDNGTTILLVVGTGGFTHAAPILELGRILAKRGHTIAFATHRGQQKWVEDNPSYGFVSQVYTMGDPMDPQKEAAHYRHMQQTDPRESYVEYFRPKFAVDAFWASDYACLRRVVDEASPDLILADFFVDAARDVGLQRCIPVAMVWPQMPYGFVDVPYIPGLPGFQVDALTSEKASLWTRIRAVLRPVRAVAAMLPYLRFIRDMRRHAGVHYSLRKIGKPDYLVLVNSFWGLETPKDLPPLVAAVGPILSDEYPCLDGPTEAFLVSRNRVVYISFGTHIQVPSRYLGHLLRALALHLDEGTIDGIIWAANEAQLALFPLDQVLGSGKVIVDDILNNRDPRWLFTPFAPQRAILDRRETVLFVTHGGGSSVNEATYHGTPMLSLGFFFDQPLNGLRVEEAGVGLSLDKAAFTQAEVYEKARALLKDESGTTARHVQRMRHIARISSRKKEFAADLIQEMLYDHKYNLIPSASGSGRQRQHPMHLETADARMSAWRAHNWDLTCIGLLAVGGIAGVAVTGIKYLRFTYSVLRAP</sequence>
<dbReference type="PANTHER" id="PTHR48043:SF145">
    <property type="entry name" value="FI06409P-RELATED"/>
    <property type="match status" value="1"/>
</dbReference>
<evidence type="ECO:0000256" key="3">
    <source>
        <dbReference type="SAM" id="Phobius"/>
    </source>
</evidence>
<keyword evidence="3" id="KW-1133">Transmembrane helix</keyword>
<organism evidence="4 5">
    <name type="scientific">Neonectria punicea</name>
    <dbReference type="NCBI Taxonomy" id="979145"/>
    <lineage>
        <taxon>Eukaryota</taxon>
        <taxon>Fungi</taxon>
        <taxon>Dikarya</taxon>
        <taxon>Ascomycota</taxon>
        <taxon>Pezizomycotina</taxon>
        <taxon>Sordariomycetes</taxon>
        <taxon>Hypocreomycetidae</taxon>
        <taxon>Hypocreales</taxon>
        <taxon>Nectriaceae</taxon>
        <taxon>Neonectria</taxon>
    </lineage>
</organism>